<evidence type="ECO:0000259" key="3">
    <source>
        <dbReference type="Pfam" id="PF19305"/>
    </source>
</evidence>
<dbReference type="Proteomes" id="UP000323521">
    <property type="component" value="Chromosome"/>
</dbReference>
<evidence type="ECO:0000313" key="4">
    <source>
        <dbReference type="EMBL" id="ATW25411.1"/>
    </source>
</evidence>
<dbReference type="Gene3D" id="3.30.1330.120">
    <property type="entry name" value="2-methylcitrate dehydratase PrpD"/>
    <property type="match status" value="1"/>
</dbReference>
<dbReference type="EMBL" id="CP017634">
    <property type="protein sequence ID" value="ATW25411.1"/>
    <property type="molecule type" value="Genomic_DNA"/>
</dbReference>
<dbReference type="KEGG" id="fwa:DCMF_12070"/>
<dbReference type="Pfam" id="PF03972">
    <property type="entry name" value="MmgE_PrpD_N"/>
    <property type="match status" value="1"/>
</dbReference>
<evidence type="ECO:0000259" key="2">
    <source>
        <dbReference type="Pfam" id="PF03972"/>
    </source>
</evidence>
<dbReference type="InterPro" id="IPR036148">
    <property type="entry name" value="MmgE/PrpD_sf"/>
</dbReference>
<dbReference type="InterPro" id="IPR042188">
    <property type="entry name" value="MmgE/PrpD_sf_2"/>
</dbReference>
<organism evidence="4 5">
    <name type="scientific">Formimonas warabiya</name>
    <dbReference type="NCBI Taxonomy" id="1761012"/>
    <lineage>
        <taxon>Bacteria</taxon>
        <taxon>Bacillati</taxon>
        <taxon>Bacillota</taxon>
        <taxon>Clostridia</taxon>
        <taxon>Eubacteriales</taxon>
        <taxon>Peptococcaceae</taxon>
        <taxon>Candidatus Formimonas</taxon>
    </lineage>
</organism>
<dbReference type="PANTHER" id="PTHR16943">
    <property type="entry name" value="2-METHYLCITRATE DEHYDRATASE-RELATED"/>
    <property type="match status" value="1"/>
</dbReference>
<accession>A0A3G1KSH6</accession>
<proteinExistence type="inferred from homology"/>
<sequence length="450" mass="48684">MQLAFAEQAAEYVNALHIDDISSSAADQAEVCFKDWLGVAWAGSKTPTGQVVRNWLAAGDYHGCATVLGYPIQVNEMEAALANGVFGHVLDYDDIYPWGPGHPSSTVMPAVLALGEKLGISGKAALEAIIAGFQVQYAVGEAIMPEHYQTGWHNTATLGHIGAAAAAAKVMNLAKDEIRHAIGIAATSAGGLQSVFGSMAKSYNAGKAAMDGVLAAITASHGYDSSLHVFEGHGGFWRVFASKYDEKKAVQALEKGYVVERVRFKYYPSCYSTHGIIECMKGIREQTGPEFAPRDVKKITCYVHPRCIDIAAIPEPKTGLEGKFSVQFCGAYTLMKGDIILDDFSDESVGDPTCRYLMSITGLVVDPGFTEERKAAAVVEMKDATKFIKEINLVEMTQDVVKTNQNVETKFHDLMKDHTGTVALIKKGMRNIADIRSVTNSLRIRKQDAS</sequence>
<feature type="domain" description="MmgE/PrpD C-terminal" evidence="3">
    <location>
        <begin position="267"/>
        <end position="420"/>
    </location>
</feature>
<dbReference type="GO" id="GO:0016829">
    <property type="term" value="F:lyase activity"/>
    <property type="evidence" value="ECO:0007669"/>
    <property type="project" value="InterPro"/>
</dbReference>
<evidence type="ECO:0000256" key="1">
    <source>
        <dbReference type="ARBA" id="ARBA00006174"/>
    </source>
</evidence>
<dbReference type="AlphaFoldDB" id="A0A3G1KSH6"/>
<dbReference type="InterPro" id="IPR045336">
    <property type="entry name" value="MmgE_PrpD_N"/>
</dbReference>
<keyword evidence="5" id="KW-1185">Reference proteome</keyword>
<gene>
    <name evidence="4" type="ORF">DCMF_12070</name>
</gene>
<dbReference type="Gene3D" id="1.10.4100.10">
    <property type="entry name" value="2-methylcitrate dehydratase PrpD"/>
    <property type="match status" value="1"/>
</dbReference>
<dbReference type="InterPro" id="IPR005656">
    <property type="entry name" value="MmgE_PrpD"/>
</dbReference>
<dbReference type="Pfam" id="PF19305">
    <property type="entry name" value="MmgE_PrpD_C"/>
    <property type="match status" value="1"/>
</dbReference>
<protein>
    <recommendedName>
        <fullName evidence="6">MmgE/PrpD family protein</fullName>
    </recommendedName>
</protein>
<feature type="domain" description="MmgE/PrpD N-terminal" evidence="2">
    <location>
        <begin position="7"/>
        <end position="244"/>
    </location>
</feature>
<dbReference type="PANTHER" id="PTHR16943:SF8">
    <property type="entry name" value="2-METHYLCITRATE DEHYDRATASE"/>
    <property type="match status" value="1"/>
</dbReference>
<reference evidence="4 5" key="1">
    <citation type="submission" date="2016-10" db="EMBL/GenBank/DDBJ databases">
        <title>Complete Genome Sequence of Peptococcaceae strain DCMF.</title>
        <authorList>
            <person name="Edwards R.J."/>
            <person name="Holland S.I."/>
            <person name="Deshpande N.P."/>
            <person name="Wong Y.K."/>
            <person name="Ertan H."/>
            <person name="Manefield M."/>
            <person name="Russell T.L."/>
            <person name="Lee M.J."/>
        </authorList>
    </citation>
    <scope>NUCLEOTIDE SEQUENCE [LARGE SCALE GENOMIC DNA]</scope>
    <source>
        <strain evidence="4 5">DCMF</strain>
    </source>
</reference>
<evidence type="ECO:0000313" key="5">
    <source>
        <dbReference type="Proteomes" id="UP000323521"/>
    </source>
</evidence>
<dbReference type="InterPro" id="IPR045337">
    <property type="entry name" value="MmgE_PrpD_C"/>
</dbReference>
<name>A0A3G1KSH6_FORW1</name>
<dbReference type="SUPFAM" id="SSF103378">
    <property type="entry name" value="2-methylcitrate dehydratase PrpD"/>
    <property type="match status" value="1"/>
</dbReference>
<comment type="similarity">
    <text evidence="1">Belongs to the PrpD family.</text>
</comment>
<dbReference type="OrthoDB" id="9791416at2"/>
<evidence type="ECO:0008006" key="6">
    <source>
        <dbReference type="Google" id="ProtNLM"/>
    </source>
</evidence>
<dbReference type="InterPro" id="IPR042183">
    <property type="entry name" value="MmgE/PrpD_sf_1"/>
</dbReference>